<dbReference type="PANTHER" id="PTHR21600:SF40">
    <property type="entry name" value="PSEUDOURIDYLATE SYNTHASE RPUSD2"/>
    <property type="match status" value="1"/>
</dbReference>
<keyword evidence="4" id="KW-1185">Reference proteome</keyword>
<name>A0AAJ6CIG0_9BASI</name>
<dbReference type="InterPro" id="IPR050188">
    <property type="entry name" value="RluA_PseudoU_synthase"/>
</dbReference>
<organism evidence="3 4">
    <name type="scientific">Malassezia yamatoensis</name>
    <dbReference type="NCBI Taxonomy" id="253288"/>
    <lineage>
        <taxon>Eukaryota</taxon>
        <taxon>Fungi</taxon>
        <taxon>Dikarya</taxon>
        <taxon>Basidiomycota</taxon>
        <taxon>Ustilaginomycotina</taxon>
        <taxon>Malasseziomycetes</taxon>
        <taxon>Malasseziales</taxon>
        <taxon>Malasseziaceae</taxon>
        <taxon>Malassezia</taxon>
    </lineage>
</organism>
<proteinExistence type="predicted"/>
<evidence type="ECO:0000259" key="2">
    <source>
        <dbReference type="Pfam" id="PF00849"/>
    </source>
</evidence>
<dbReference type="InterPro" id="IPR006225">
    <property type="entry name" value="PsdUridine_synth_RluC/D"/>
</dbReference>
<dbReference type="PANTHER" id="PTHR21600">
    <property type="entry name" value="MITOCHONDRIAL RNA PSEUDOURIDINE SYNTHASE"/>
    <property type="match status" value="1"/>
</dbReference>
<evidence type="ECO:0000313" key="3">
    <source>
        <dbReference type="EMBL" id="WFD00211.1"/>
    </source>
</evidence>
<dbReference type="NCBIfam" id="TIGR00005">
    <property type="entry name" value="rluA_subfam"/>
    <property type="match status" value="1"/>
</dbReference>
<dbReference type="GO" id="GO:0003723">
    <property type="term" value="F:RNA binding"/>
    <property type="evidence" value="ECO:0007669"/>
    <property type="project" value="InterPro"/>
</dbReference>
<feature type="active site" evidence="1">
    <location>
        <position position="143"/>
    </location>
</feature>
<protein>
    <recommendedName>
        <fullName evidence="2">Pseudouridine synthase RsuA/RluA-like domain-containing protein</fullName>
    </recommendedName>
</protein>
<feature type="domain" description="Pseudouridine synthase RsuA/RluA-like" evidence="2">
    <location>
        <begin position="102"/>
        <end position="248"/>
    </location>
</feature>
<sequence length="883" mass="98937">MSECAAAAPGLRRLAPYWYEYKTRAKTRWYGRQILEVFTTEFRDRTKEYYTWAIYNVNGNTVTPTYRVQNSDLIVNKVHRHEPAVSDSPVRILYRDDEKGRLVVVKPGSIPVHATGRYHKHTLVEMVKEQTGLEQLYPSNRLDRLTSGIMVFSTTKDAARDLGNDFNAGLVNKAYICRVVGQFPETLLDCQEPILAVDRQSGLNIIHPKGKSCRTLFQRLFYDPDSDSSVVLCRPITGRTHQIRVHAQFLGHPITNDPLYNHAVWASVDNNVLATAQPRHYERVGGETGNLEVERVLAALKGARDDSEGWARWRDDVLFGTINREMQYESIDVPGPNGQPASPPPVDVAPMTSDICDVCRVPLLSDPAPEELYIYLHAIKYWTDTWSFQDELPWWALPSKEGNQRQLPDIPLLTHHQGVDVGKGGAYRRVEEPKETPLTLIERPVVQAKPSSSETPAIVLAVTRGLEDVTQYDLLHRLSPTDDLIKIESALHSGVVCVNASPFAGAIIALSHNARLPTVLDVYYDMGRLTLPQDLMDDLFTERIAFLGAGGSHKNDVPSTAHEQRFLEWIQHAWNSNADQQKHALEVFSASFPDVQPSFSVTVDRSSYVFPTLSTSALESQVMQLVSQWLASATSQNWLHQKRNASVAVKMFLAPRFAVQESLESGPRARQGNPRGSVIFGLRVSAQQDDSADVTRNTIAYSRASAVVGLLPLPGQDPAHSLKLSTLRSKDTALQSALIDQLNARCIASDYVRQPASESLHGAIVELPEKQRGMAHAALFPLTVEWISELSDVLIPYAHAILLTSEPKLALRSLREVENEARRTSAPYTLQLVHFQWITPNRIAHIATLQDSKKETELRNGMRSISHHHTYLVLVRKVALYRS</sequence>
<accession>A0AAJ6CIG0</accession>
<reference evidence="3 4" key="1">
    <citation type="submission" date="2023-03" db="EMBL/GenBank/DDBJ databases">
        <title>Mating type loci evolution in Malassezia.</title>
        <authorList>
            <person name="Coelho M.A."/>
        </authorList>
    </citation>
    <scope>NUCLEOTIDE SEQUENCE [LARGE SCALE GENOMIC DNA]</scope>
    <source>
        <strain evidence="3 4">CBS 9725</strain>
    </source>
</reference>
<evidence type="ECO:0000313" key="4">
    <source>
        <dbReference type="Proteomes" id="UP001219567"/>
    </source>
</evidence>
<dbReference type="GO" id="GO:0009982">
    <property type="term" value="F:pseudouridine synthase activity"/>
    <property type="evidence" value="ECO:0007669"/>
    <property type="project" value="InterPro"/>
</dbReference>
<dbReference type="GO" id="GO:0000455">
    <property type="term" value="P:enzyme-directed rRNA pseudouridine synthesis"/>
    <property type="evidence" value="ECO:0007669"/>
    <property type="project" value="TreeGrafter"/>
</dbReference>
<dbReference type="EMBL" id="CP119946">
    <property type="protein sequence ID" value="WFD00211.1"/>
    <property type="molecule type" value="Genomic_DNA"/>
</dbReference>
<dbReference type="InterPro" id="IPR006145">
    <property type="entry name" value="PsdUridine_synth_RsuA/RluA"/>
</dbReference>
<dbReference type="InterPro" id="IPR020103">
    <property type="entry name" value="PsdUridine_synth_cat_dom_sf"/>
</dbReference>
<dbReference type="AlphaFoldDB" id="A0AAJ6CIG0"/>
<dbReference type="CDD" id="cd02557">
    <property type="entry name" value="PseudoU_synth_ScRIB2"/>
    <property type="match status" value="1"/>
</dbReference>
<dbReference type="Gene3D" id="3.30.2350.10">
    <property type="entry name" value="Pseudouridine synthase"/>
    <property type="match status" value="1"/>
</dbReference>
<dbReference type="Proteomes" id="UP001219567">
    <property type="component" value="Chromosome 4"/>
</dbReference>
<dbReference type="SUPFAM" id="SSF55120">
    <property type="entry name" value="Pseudouridine synthase"/>
    <property type="match status" value="1"/>
</dbReference>
<gene>
    <name evidence="3" type="ORF">MYAM1_002959</name>
</gene>
<evidence type="ECO:0000256" key="1">
    <source>
        <dbReference type="PIRSR" id="PIRSR606225-1"/>
    </source>
</evidence>
<dbReference type="Pfam" id="PF00849">
    <property type="entry name" value="PseudoU_synth_2"/>
    <property type="match status" value="1"/>
</dbReference>